<sequence>MSTTQKNRPNVQGTEAKKENEKIVDSTNGNGAAHTNVKAEIKALEEKPKAVEAPVKAENGQEKPQEEQAKEEVKPFKPALNLESTLKVVEGLHRKSLQRINLLDRIKQLETFEIAQMEDSDELESNHFQGCQLIISDDKNRKFVTNTAGLIKLVSQFIYDACQEKLTEIEANIIFPNA</sequence>
<feature type="compositionally biased region" description="Basic and acidic residues" evidence="1">
    <location>
        <begin position="59"/>
        <end position="75"/>
    </location>
</feature>
<dbReference type="OrthoDB" id="793497at2"/>
<name>A0A1G9XMN7_9SPHI</name>
<feature type="compositionally biased region" description="Basic and acidic residues" evidence="1">
    <location>
        <begin position="37"/>
        <end position="50"/>
    </location>
</feature>
<feature type="compositionally biased region" description="Basic and acidic residues" evidence="1">
    <location>
        <begin position="15"/>
        <end position="24"/>
    </location>
</feature>
<evidence type="ECO:0000256" key="1">
    <source>
        <dbReference type="SAM" id="MobiDB-lite"/>
    </source>
</evidence>
<dbReference type="STRING" id="990371.SAMN05421813_13144"/>
<protein>
    <submittedName>
        <fullName evidence="2">Uncharacterized protein</fullName>
    </submittedName>
</protein>
<dbReference type="AlphaFoldDB" id="A0A1G9XMN7"/>
<evidence type="ECO:0000313" key="3">
    <source>
        <dbReference type="Proteomes" id="UP000199226"/>
    </source>
</evidence>
<evidence type="ECO:0000313" key="2">
    <source>
        <dbReference type="EMBL" id="SDM98044.1"/>
    </source>
</evidence>
<reference evidence="3" key="1">
    <citation type="submission" date="2016-10" db="EMBL/GenBank/DDBJ databases">
        <authorList>
            <person name="Varghese N."/>
            <person name="Submissions S."/>
        </authorList>
    </citation>
    <scope>NUCLEOTIDE SEQUENCE [LARGE SCALE GENOMIC DNA]</scope>
    <source>
        <strain evidence="3">DSM 24536</strain>
    </source>
</reference>
<dbReference type="EMBL" id="FNHH01000031">
    <property type="protein sequence ID" value="SDM98044.1"/>
    <property type="molecule type" value="Genomic_DNA"/>
</dbReference>
<dbReference type="Proteomes" id="UP000199226">
    <property type="component" value="Unassembled WGS sequence"/>
</dbReference>
<organism evidence="2 3">
    <name type="scientific">Daejeonella rubra</name>
    <dbReference type="NCBI Taxonomy" id="990371"/>
    <lineage>
        <taxon>Bacteria</taxon>
        <taxon>Pseudomonadati</taxon>
        <taxon>Bacteroidota</taxon>
        <taxon>Sphingobacteriia</taxon>
        <taxon>Sphingobacteriales</taxon>
        <taxon>Sphingobacteriaceae</taxon>
        <taxon>Daejeonella</taxon>
    </lineage>
</organism>
<gene>
    <name evidence="2" type="ORF">SAMN05421813_13144</name>
</gene>
<proteinExistence type="predicted"/>
<keyword evidence="3" id="KW-1185">Reference proteome</keyword>
<feature type="region of interest" description="Disordered" evidence="1">
    <location>
        <begin position="1"/>
        <end position="75"/>
    </location>
</feature>
<feature type="compositionally biased region" description="Polar residues" evidence="1">
    <location>
        <begin position="1"/>
        <end position="13"/>
    </location>
</feature>
<accession>A0A1G9XMN7</accession>